<dbReference type="InterPro" id="IPR036111">
    <property type="entry name" value="Mal/L-sulfo/L-lacto_DH-like_sf"/>
</dbReference>
<dbReference type="InterPro" id="IPR003767">
    <property type="entry name" value="Malate/L-lactate_DH-like"/>
</dbReference>
<evidence type="ECO:0000313" key="4">
    <source>
        <dbReference type="Proteomes" id="UP000294739"/>
    </source>
</evidence>
<evidence type="ECO:0000256" key="2">
    <source>
        <dbReference type="ARBA" id="ARBA00023002"/>
    </source>
</evidence>
<keyword evidence="2" id="KW-0560">Oxidoreductase</keyword>
<name>A0A4R5CP30_9ACTN</name>
<comment type="caution">
    <text evidence="3">The sequence shown here is derived from an EMBL/GenBank/DDBJ whole genome shotgun (WGS) entry which is preliminary data.</text>
</comment>
<evidence type="ECO:0000256" key="1">
    <source>
        <dbReference type="ARBA" id="ARBA00006056"/>
    </source>
</evidence>
<dbReference type="OrthoDB" id="924592at2"/>
<evidence type="ECO:0000313" key="3">
    <source>
        <dbReference type="EMBL" id="TDE00154.1"/>
    </source>
</evidence>
<dbReference type="GO" id="GO:0016491">
    <property type="term" value="F:oxidoreductase activity"/>
    <property type="evidence" value="ECO:0007669"/>
    <property type="project" value="UniProtKB-KW"/>
</dbReference>
<gene>
    <name evidence="3" type="ORF">E1269_26420</name>
</gene>
<comment type="similarity">
    <text evidence="1">Belongs to the LDH2/MDH2 oxidoreductase family.</text>
</comment>
<keyword evidence="4" id="KW-1185">Reference proteome</keyword>
<protein>
    <submittedName>
        <fullName evidence="3">Ldh family oxidoreductase</fullName>
    </submittedName>
</protein>
<accession>A0A4R5CP30</accession>
<dbReference type="Proteomes" id="UP000294739">
    <property type="component" value="Unassembled WGS sequence"/>
</dbReference>
<reference evidence="3 4" key="1">
    <citation type="submission" date="2019-03" db="EMBL/GenBank/DDBJ databases">
        <title>Draft genome sequences of novel Actinobacteria.</title>
        <authorList>
            <person name="Sahin N."/>
            <person name="Ay H."/>
            <person name="Saygin H."/>
        </authorList>
    </citation>
    <scope>NUCLEOTIDE SEQUENCE [LARGE SCALE GENOMIC DNA]</scope>
    <source>
        <strain evidence="3 4">5K138</strain>
    </source>
</reference>
<dbReference type="PANTHER" id="PTHR11091:SF0">
    <property type="entry name" value="MALATE DEHYDROGENASE"/>
    <property type="match status" value="1"/>
</dbReference>
<dbReference type="InParanoid" id="A0A4R5CP30"/>
<organism evidence="3 4">
    <name type="scientific">Jiangella asiatica</name>
    <dbReference type="NCBI Taxonomy" id="2530372"/>
    <lineage>
        <taxon>Bacteria</taxon>
        <taxon>Bacillati</taxon>
        <taxon>Actinomycetota</taxon>
        <taxon>Actinomycetes</taxon>
        <taxon>Jiangellales</taxon>
        <taxon>Jiangellaceae</taxon>
        <taxon>Jiangella</taxon>
    </lineage>
</organism>
<dbReference type="InterPro" id="IPR043143">
    <property type="entry name" value="Mal/L-sulf/L-lact_DH-like_NADP"/>
</dbReference>
<dbReference type="InterPro" id="IPR043144">
    <property type="entry name" value="Mal/L-sulf/L-lact_DH-like_ah"/>
</dbReference>
<dbReference type="EMBL" id="SMKZ01000054">
    <property type="protein sequence ID" value="TDE00154.1"/>
    <property type="molecule type" value="Genomic_DNA"/>
</dbReference>
<dbReference type="Gene3D" id="3.30.1370.60">
    <property type="entry name" value="Hypothetical oxidoreductase yiak, domain 2"/>
    <property type="match status" value="1"/>
</dbReference>
<dbReference type="Pfam" id="PF02615">
    <property type="entry name" value="Ldh_2"/>
    <property type="match status" value="1"/>
</dbReference>
<dbReference type="PANTHER" id="PTHR11091">
    <property type="entry name" value="OXIDOREDUCTASE-RELATED"/>
    <property type="match status" value="1"/>
</dbReference>
<dbReference type="AlphaFoldDB" id="A0A4R5CP30"/>
<dbReference type="Gene3D" id="1.10.1530.10">
    <property type="match status" value="1"/>
</dbReference>
<proteinExistence type="inferred from homology"/>
<dbReference type="SUPFAM" id="SSF89733">
    <property type="entry name" value="L-sulfolactate dehydrogenase-like"/>
    <property type="match status" value="1"/>
</dbReference>
<sequence length="369" mass="37978">MTKSSAYMRGTAATAPPQRVPLDELRAHCSAVLRGAGLAHAAADLVADSLTDAEARGISSHGVTRTRIYAERLQAGMIDGAATPVVVREDTAGVHLDAGNAIGHVGASAGIDLAIEKAESGSVGAVGVANSNHCGTLAYFTRRAARAGLVAIAMSTAPTTMVYFGGKSRAVGTNPLSIAVPRRDGPPITVDMATSATARGKIILANQLGQDIPEGWAVDVDGRPTTDAAAALEGSVMPFGGPKGSGLAMMVDLLAGALVAGVSGEGIGDMYEDWTRPQRVGHLFITLNPDGWLGRSSLLAHVEDFAGRIHDLPPAEGFDQVLLPGEMEERAYERARTDGVTLSAAVFADLQNIADEVGAQHQVVGTTAD</sequence>
<dbReference type="RefSeq" id="WP_131900219.1">
    <property type="nucleotide sequence ID" value="NZ_SMKZ01000054.1"/>
</dbReference>